<proteinExistence type="predicted"/>
<dbReference type="AlphaFoldDB" id="H6SQP7"/>
<evidence type="ECO:0000313" key="2">
    <source>
        <dbReference type="Proteomes" id="UP000033220"/>
    </source>
</evidence>
<reference evidence="1 2" key="1">
    <citation type="submission" date="2012-02" db="EMBL/GenBank/DDBJ databases">
        <title>Shotgun genome sequence of Phaeospirillum photometricum DSM 122.</title>
        <authorList>
            <person name="Duquesne K."/>
            <person name="Sturgis J."/>
        </authorList>
    </citation>
    <scope>NUCLEOTIDE SEQUENCE [LARGE SCALE GENOMIC DNA]</scope>
    <source>
        <strain evidence="2">DSM122</strain>
    </source>
</reference>
<protein>
    <submittedName>
        <fullName evidence="1">Uncharacterized protein</fullName>
    </submittedName>
</protein>
<dbReference type="EMBL" id="HE663493">
    <property type="protein sequence ID" value="CCG07362.1"/>
    <property type="molecule type" value="Genomic_DNA"/>
</dbReference>
<dbReference type="PATRIC" id="fig|1150469.3.peg.847"/>
<gene>
    <name evidence="1" type="ORF">RSPPHO_00736</name>
</gene>
<name>H6SQP7_PARPM</name>
<dbReference type="KEGG" id="rpm:RSPPHO_00736"/>
<organism evidence="1 2">
    <name type="scientific">Pararhodospirillum photometricum DSM 122</name>
    <dbReference type="NCBI Taxonomy" id="1150469"/>
    <lineage>
        <taxon>Bacteria</taxon>
        <taxon>Pseudomonadati</taxon>
        <taxon>Pseudomonadota</taxon>
        <taxon>Alphaproteobacteria</taxon>
        <taxon>Rhodospirillales</taxon>
        <taxon>Rhodospirillaceae</taxon>
        <taxon>Pararhodospirillum</taxon>
    </lineage>
</organism>
<dbReference type="HOGENOM" id="CLU_2344790_0_0_5"/>
<dbReference type="Proteomes" id="UP000033220">
    <property type="component" value="Chromosome DSM 122"/>
</dbReference>
<sequence>MLDAITSLPVPAPIASTARLGLEGIWSLIDRLQGLLTNGDPLAEDVARELCPHLEGEARDAAERLATATAAFDFTDALVALATLIRPGGPLPRIPEA</sequence>
<dbReference type="STRING" id="1150469.RSPPHO_00736"/>
<keyword evidence="2" id="KW-1185">Reference proteome</keyword>
<accession>H6SQP7</accession>
<evidence type="ECO:0000313" key="1">
    <source>
        <dbReference type="EMBL" id="CCG07362.1"/>
    </source>
</evidence>
<dbReference type="RefSeq" id="WP_014414002.1">
    <property type="nucleotide sequence ID" value="NC_017059.1"/>
</dbReference>